<dbReference type="InterPro" id="IPR056751">
    <property type="entry name" value="PAS_13"/>
</dbReference>
<feature type="compositionally biased region" description="Low complexity" evidence="11">
    <location>
        <begin position="445"/>
        <end position="480"/>
    </location>
</feature>
<reference evidence="13 14" key="1">
    <citation type="journal article" date="2017" name="Mol. Ecol.">
        <title>Comparative and population genomic landscape of Phellinus noxius: A hypervariable fungus causing root rot in trees.</title>
        <authorList>
            <person name="Chung C.L."/>
            <person name="Lee T.J."/>
            <person name="Akiba M."/>
            <person name="Lee H.H."/>
            <person name="Kuo T.H."/>
            <person name="Liu D."/>
            <person name="Ke H.M."/>
            <person name="Yokoi T."/>
            <person name="Roa M.B."/>
            <person name="Lu M.J."/>
            <person name="Chang Y.Y."/>
            <person name="Ann P.J."/>
            <person name="Tsai J.N."/>
            <person name="Chen C.Y."/>
            <person name="Tzean S.S."/>
            <person name="Ota Y."/>
            <person name="Hattori T."/>
            <person name="Sahashi N."/>
            <person name="Liou R.F."/>
            <person name="Kikuchi T."/>
            <person name="Tsai I.J."/>
        </authorList>
    </citation>
    <scope>NUCLEOTIDE SEQUENCE [LARGE SCALE GENOMIC DNA]</scope>
    <source>
        <strain evidence="13 14">FFPRI411160</strain>
    </source>
</reference>
<feature type="region of interest" description="Disordered" evidence="11">
    <location>
        <begin position="104"/>
        <end position="148"/>
    </location>
</feature>
<feature type="compositionally biased region" description="Low complexity" evidence="11">
    <location>
        <begin position="363"/>
        <end position="390"/>
    </location>
</feature>
<evidence type="ECO:0000256" key="3">
    <source>
        <dbReference type="ARBA" id="ARBA00022432"/>
    </source>
</evidence>
<evidence type="ECO:0000256" key="9">
    <source>
        <dbReference type="ARBA" id="ARBA00023242"/>
    </source>
</evidence>
<feature type="compositionally biased region" description="Pro residues" evidence="11">
    <location>
        <begin position="7"/>
        <end position="18"/>
    </location>
</feature>
<dbReference type="InterPro" id="IPR036864">
    <property type="entry name" value="Zn2-C6_fun-type_DNA-bd_sf"/>
</dbReference>
<dbReference type="EMBL" id="NBII01000005">
    <property type="protein sequence ID" value="PAV18810.1"/>
    <property type="molecule type" value="Genomic_DNA"/>
</dbReference>
<feature type="compositionally biased region" description="Gly residues" evidence="11">
    <location>
        <begin position="312"/>
        <end position="327"/>
    </location>
</feature>
<feature type="compositionally biased region" description="Gly residues" evidence="11">
    <location>
        <begin position="107"/>
        <end position="127"/>
    </location>
</feature>
<evidence type="ECO:0000256" key="2">
    <source>
        <dbReference type="ARBA" id="ARBA00010855"/>
    </source>
</evidence>
<dbReference type="Proteomes" id="UP000217199">
    <property type="component" value="Unassembled WGS sequence"/>
</dbReference>
<dbReference type="GO" id="GO:0006094">
    <property type="term" value="P:gluconeogenesis"/>
    <property type="evidence" value="ECO:0007669"/>
    <property type="project" value="UniProtKB-KW"/>
</dbReference>
<feature type="region of interest" description="Disordered" evidence="11">
    <location>
        <begin position="203"/>
        <end position="223"/>
    </location>
</feature>
<keyword evidence="5" id="KW-0862">Zinc</keyword>
<dbReference type="SMART" id="SM00066">
    <property type="entry name" value="GAL4"/>
    <property type="match status" value="1"/>
</dbReference>
<keyword evidence="9" id="KW-0539">Nucleus</keyword>
<comment type="caution">
    <text evidence="13">The sequence shown here is derived from an EMBL/GenBank/DDBJ whole genome shotgun (WGS) entry which is preliminary data.</text>
</comment>
<dbReference type="GO" id="GO:0009267">
    <property type="term" value="P:cellular response to starvation"/>
    <property type="evidence" value="ECO:0007669"/>
    <property type="project" value="TreeGrafter"/>
</dbReference>
<protein>
    <recommendedName>
        <fullName evidence="10">Transcription activator of gluconeogenesis ERT1</fullName>
    </recommendedName>
</protein>
<keyword evidence="8" id="KW-0804">Transcription</keyword>
<dbReference type="OrthoDB" id="2538135at2759"/>
<dbReference type="PROSITE" id="PS50048">
    <property type="entry name" value="ZN2_CY6_FUNGAL_2"/>
    <property type="match status" value="1"/>
</dbReference>
<accession>A0A286UGR0</accession>
<feature type="compositionally biased region" description="Polar residues" evidence="11">
    <location>
        <begin position="486"/>
        <end position="495"/>
    </location>
</feature>
<dbReference type="Gene3D" id="4.10.240.10">
    <property type="entry name" value="Zn(2)-C6 fungal-type DNA-binding domain"/>
    <property type="match status" value="1"/>
</dbReference>
<keyword evidence="6" id="KW-0805">Transcription regulation</keyword>
<dbReference type="InterPro" id="IPR050335">
    <property type="entry name" value="ERT1_acuK_gluconeogen_tf"/>
</dbReference>
<evidence type="ECO:0000256" key="4">
    <source>
        <dbReference type="ARBA" id="ARBA00022723"/>
    </source>
</evidence>
<dbReference type="STRING" id="2282107.A0A286UGR0"/>
<feature type="compositionally biased region" description="Polar residues" evidence="11">
    <location>
        <begin position="538"/>
        <end position="552"/>
    </location>
</feature>
<dbReference type="SUPFAM" id="SSF57701">
    <property type="entry name" value="Zn2/Cys6 DNA-binding domain"/>
    <property type="match status" value="1"/>
</dbReference>
<evidence type="ECO:0000313" key="14">
    <source>
        <dbReference type="Proteomes" id="UP000217199"/>
    </source>
</evidence>
<feature type="compositionally biased region" description="Gly residues" evidence="11">
    <location>
        <begin position="521"/>
        <end position="532"/>
    </location>
</feature>
<name>A0A286UGR0_9AGAM</name>
<proteinExistence type="inferred from homology"/>
<keyword evidence="14" id="KW-1185">Reference proteome</keyword>
<feature type="compositionally biased region" description="Gly residues" evidence="11">
    <location>
        <begin position="391"/>
        <end position="403"/>
    </location>
</feature>
<evidence type="ECO:0000256" key="10">
    <source>
        <dbReference type="ARBA" id="ARBA00040903"/>
    </source>
</evidence>
<keyword evidence="7" id="KW-0238">DNA-binding</keyword>
<evidence type="ECO:0000256" key="8">
    <source>
        <dbReference type="ARBA" id="ARBA00023163"/>
    </source>
</evidence>
<evidence type="ECO:0000256" key="11">
    <source>
        <dbReference type="SAM" id="MobiDB-lite"/>
    </source>
</evidence>
<dbReference type="InterPro" id="IPR001138">
    <property type="entry name" value="Zn2Cys6_DnaBD"/>
</dbReference>
<comment type="similarity">
    <text evidence="2">Belongs to the ERT1/acuK family.</text>
</comment>
<feature type="domain" description="Zn(2)-C6 fungal-type" evidence="12">
    <location>
        <begin position="152"/>
        <end position="183"/>
    </location>
</feature>
<comment type="subcellular location">
    <subcellularLocation>
        <location evidence="1">Nucleus</location>
    </subcellularLocation>
</comment>
<feature type="compositionally biased region" description="Low complexity" evidence="11">
    <location>
        <begin position="67"/>
        <end position="77"/>
    </location>
</feature>
<feature type="compositionally biased region" description="Polar residues" evidence="11">
    <location>
        <begin position="30"/>
        <end position="61"/>
    </location>
</feature>
<organism evidence="13 14">
    <name type="scientific">Pyrrhoderma noxium</name>
    <dbReference type="NCBI Taxonomy" id="2282107"/>
    <lineage>
        <taxon>Eukaryota</taxon>
        <taxon>Fungi</taxon>
        <taxon>Dikarya</taxon>
        <taxon>Basidiomycota</taxon>
        <taxon>Agaricomycotina</taxon>
        <taxon>Agaricomycetes</taxon>
        <taxon>Hymenochaetales</taxon>
        <taxon>Hymenochaetaceae</taxon>
        <taxon>Pyrrhoderma</taxon>
    </lineage>
</organism>
<dbReference type="AlphaFoldDB" id="A0A286UGR0"/>
<evidence type="ECO:0000256" key="1">
    <source>
        <dbReference type="ARBA" id="ARBA00004123"/>
    </source>
</evidence>
<sequence>MNTAYPPLRPVEPRPPILPSQSLHQDDQRSPTSYRLPSAIPVSSQNGISAHLPISSSNANNAEAGPSNSSVSVNTLSSITTNTKKRVGVANARKRQRAAAFEDVIGSGNGPTGTGGLGAGNGGGPAGVGIEDAGRPPAKQRESPKKKKAQRACAHCQKAHLTCDDNRPCTRCVKRNMAEKCIEGHRKKAKYLLDDAELEALKKGKSAPTESSETPQSIPSSVVDQFPTNDLYFNLPLDQTYSFGSEAANLEYSSLSAILGLNNYSPEQPFLTETPPGSSSTGTVGSVSAVGYVPVPSSGGVGMGGANGMNGSSVNGGGGNTGGGGGPTQFANAAWPSEPQTNISPQALLGGQSIVGYEYGGNASAHHQQQAQQYQRQQQQQQQQQQQDGSNGNGYGGGGGQGGMYDSVSISMQNGRHQQGLTVRSMSSDGSGGNLAFGSQDLTFSQRQQPQSQGQGQSPSQNQSQGGSQQQQQQQAAQQSYLGPSRSMSLPTVPSQQQQQQQQQQQLGQSVVNSPSTSLGNGVGGSGSGNGSVRGSFASLNGTTPPMSSGDSPMSAGAGGSNVSVNGYGGEGTLVGGMVVNSNGVVSAGVGAGLENGNPALGQGDSALDVYTNVTKPYSYIESYQFLMKFLNKSFQKNDILRVIRALAIYRPSMIALQAPMAEDDFVFMEKCLRRTCIELEKLISYTGTPTVVWRRTGEICLVGVEFCLLTEWKKEELVTGRKYIYELFESQSVIEYWENFASHAFENTTQSVFSHCVLLKPGGEPIPCTFCFSIRRDIFDMPSVVIGQWLPLM</sequence>
<evidence type="ECO:0000256" key="6">
    <source>
        <dbReference type="ARBA" id="ARBA00023015"/>
    </source>
</evidence>
<evidence type="ECO:0000256" key="7">
    <source>
        <dbReference type="ARBA" id="ARBA00023125"/>
    </source>
</evidence>
<dbReference type="GO" id="GO:0008270">
    <property type="term" value="F:zinc ion binding"/>
    <property type="evidence" value="ECO:0007669"/>
    <property type="project" value="InterPro"/>
</dbReference>
<dbReference type="GO" id="GO:0000977">
    <property type="term" value="F:RNA polymerase II transcription regulatory region sequence-specific DNA binding"/>
    <property type="evidence" value="ECO:0007669"/>
    <property type="project" value="TreeGrafter"/>
</dbReference>
<dbReference type="PANTHER" id="PTHR47659">
    <property type="entry name" value="ZN(II)2CYS6 TRANSCRIPTION FACTOR (EUROFUNG)-RELATED"/>
    <property type="match status" value="1"/>
</dbReference>
<feature type="compositionally biased region" description="Polar residues" evidence="11">
    <location>
        <begin position="408"/>
        <end position="429"/>
    </location>
</feature>
<feature type="compositionally biased region" description="Polar residues" evidence="11">
    <location>
        <begin position="507"/>
        <end position="519"/>
    </location>
</feature>
<dbReference type="Pfam" id="PF24990">
    <property type="entry name" value="PAS_13"/>
    <property type="match status" value="2"/>
</dbReference>
<feature type="compositionally biased region" description="Low complexity" evidence="11">
    <location>
        <begin position="496"/>
        <end position="506"/>
    </location>
</feature>
<gene>
    <name evidence="13" type="ORF">PNOK_0565300</name>
</gene>
<evidence type="ECO:0000313" key="13">
    <source>
        <dbReference type="EMBL" id="PAV18810.1"/>
    </source>
</evidence>
<keyword evidence="3" id="KW-0312">Gluconeogenesis</keyword>
<feature type="region of interest" description="Disordered" evidence="11">
    <location>
        <begin position="1"/>
        <end position="77"/>
    </location>
</feature>
<feature type="region of interest" description="Disordered" evidence="11">
    <location>
        <begin position="312"/>
        <end position="345"/>
    </location>
</feature>
<keyword evidence="4" id="KW-0479">Metal-binding</keyword>
<feature type="region of interest" description="Disordered" evidence="11">
    <location>
        <begin position="363"/>
        <end position="558"/>
    </location>
</feature>
<evidence type="ECO:0000256" key="5">
    <source>
        <dbReference type="ARBA" id="ARBA00022833"/>
    </source>
</evidence>
<dbReference type="PANTHER" id="PTHR47659:SF1">
    <property type="entry name" value="TRANSCRIPTION ACTIVATOR OF GLUCONEOGENESIS ERT1"/>
    <property type="match status" value="1"/>
</dbReference>
<evidence type="ECO:0000259" key="12">
    <source>
        <dbReference type="PROSITE" id="PS50048"/>
    </source>
</evidence>
<feature type="compositionally biased region" description="Polar residues" evidence="11">
    <location>
        <begin position="208"/>
        <end position="223"/>
    </location>
</feature>
<dbReference type="GO" id="GO:0005634">
    <property type="term" value="C:nucleus"/>
    <property type="evidence" value="ECO:0007669"/>
    <property type="project" value="UniProtKB-SubCell"/>
</dbReference>
<dbReference type="InParanoid" id="A0A286UGR0"/>
<dbReference type="CDD" id="cd00067">
    <property type="entry name" value="GAL4"/>
    <property type="match status" value="1"/>
</dbReference>
<dbReference type="GO" id="GO:0000981">
    <property type="term" value="F:DNA-binding transcription factor activity, RNA polymerase II-specific"/>
    <property type="evidence" value="ECO:0007669"/>
    <property type="project" value="InterPro"/>
</dbReference>